<dbReference type="KEGG" id="vg:64471800"/>
<dbReference type="GeneID" id="64471800"/>
<evidence type="ECO:0000313" key="2">
    <source>
        <dbReference type="Proteomes" id="UP000264237"/>
    </source>
</evidence>
<reference evidence="2" key="1">
    <citation type="submission" date="2018-07" db="EMBL/GenBank/DDBJ databases">
        <authorList>
            <person name="Ceviker L.M."/>
            <person name="Benitez L.F."/>
            <person name="McCown C.A."/>
            <person name="Nayek S."/>
            <person name="Bhuiyan S."/>
            <person name="Hughes L.E."/>
            <person name="Garlena R.A."/>
            <person name="Russell D.A."/>
            <person name="Pope W.H."/>
            <person name="Jacobs-Sera D."/>
            <person name="Hatfull G.F."/>
        </authorList>
    </citation>
    <scope>NUCLEOTIDE SEQUENCE [LARGE SCALE GENOMIC DNA]</scope>
</reference>
<dbReference type="RefSeq" id="YP_010055866.1">
    <property type="nucleotide sequence ID" value="NC_054670.1"/>
</dbReference>
<evidence type="ECO:0000313" key="1">
    <source>
        <dbReference type="EMBL" id="AXQ65278.1"/>
    </source>
</evidence>
<dbReference type="Proteomes" id="UP000264237">
    <property type="component" value="Segment"/>
</dbReference>
<accession>A0A385E311</accession>
<gene>
    <name evidence="1" type="primary">83</name>
    <name evidence="1" type="ORF">SEA_THESTRAL_83</name>
</gene>
<dbReference type="EMBL" id="MH651190">
    <property type="protein sequence ID" value="AXQ65278.1"/>
    <property type="molecule type" value="Genomic_DNA"/>
</dbReference>
<sequence length="130" mass="14702">MDHCTYDLDHSAVAATHYYRAYEGDRVMLCFGCASRFGYPQYLVQINKPVRQSGYLIQVFDGTGMDDPVTAVWPFESDQAESWVRTITACTRESAEWLVGDAAYDPYHPQYLDAAELTVEVTRVTCLSLV</sequence>
<name>A0A385E311_9CAUD</name>
<proteinExistence type="predicted"/>
<protein>
    <submittedName>
        <fullName evidence="1">Uncharacterized protein</fullName>
    </submittedName>
</protein>
<organism evidence="1 2">
    <name type="scientific">Streptomyces phage Thestral</name>
    <dbReference type="NCBI Taxonomy" id="2301715"/>
    <lineage>
        <taxon>Viruses</taxon>
        <taxon>Duplodnaviria</taxon>
        <taxon>Heunggongvirae</taxon>
        <taxon>Uroviricota</taxon>
        <taxon>Caudoviricetes</taxon>
        <taxon>Arquatrovirinae</taxon>
        <taxon>Caelumvirus</taxon>
        <taxon>Caelumvirus thestral</taxon>
    </lineage>
</organism>
<keyword evidence="2" id="KW-1185">Reference proteome</keyword>